<dbReference type="Pfam" id="PF23473">
    <property type="entry name" value="LysM3_LYK4_5"/>
    <property type="match status" value="1"/>
</dbReference>
<dbReference type="InterPro" id="IPR056561">
    <property type="entry name" value="NFP_LYK_LysM1"/>
</dbReference>
<dbReference type="InterPro" id="IPR020635">
    <property type="entry name" value="Tyr_kinase_cat_dom"/>
</dbReference>
<dbReference type="InterPro" id="IPR052611">
    <property type="entry name" value="Plant_RLK_LysM"/>
</dbReference>
<dbReference type="Gene3D" id="1.10.510.10">
    <property type="entry name" value="Transferase(Phosphotransferase) domain 1"/>
    <property type="match status" value="1"/>
</dbReference>
<organism evidence="4">
    <name type="scientific">Fagus sylvatica</name>
    <name type="common">Beechnut</name>
    <dbReference type="NCBI Taxonomy" id="28930"/>
    <lineage>
        <taxon>Eukaryota</taxon>
        <taxon>Viridiplantae</taxon>
        <taxon>Streptophyta</taxon>
        <taxon>Embryophyta</taxon>
        <taxon>Tracheophyta</taxon>
        <taxon>Spermatophyta</taxon>
        <taxon>Magnoliopsida</taxon>
        <taxon>eudicotyledons</taxon>
        <taxon>Gunneridae</taxon>
        <taxon>Pentapetalae</taxon>
        <taxon>rosids</taxon>
        <taxon>fabids</taxon>
        <taxon>Fagales</taxon>
        <taxon>Fagaceae</taxon>
        <taxon>Fagus</taxon>
    </lineage>
</organism>
<evidence type="ECO:0000259" key="3">
    <source>
        <dbReference type="PROSITE" id="PS51782"/>
    </source>
</evidence>
<name>A0A2N9H560_FAGSY</name>
<dbReference type="InterPro" id="IPR056562">
    <property type="entry name" value="LysM2_CERK1_LYK3_4_5"/>
</dbReference>
<feature type="domain" description="Protein kinase" evidence="2">
    <location>
        <begin position="174"/>
        <end position="501"/>
    </location>
</feature>
<dbReference type="InterPro" id="IPR000719">
    <property type="entry name" value="Prot_kinase_dom"/>
</dbReference>
<dbReference type="SUPFAM" id="SSF56112">
    <property type="entry name" value="Protein kinase-like (PK-like)"/>
    <property type="match status" value="1"/>
</dbReference>
<proteinExistence type="predicted"/>
<feature type="signal peptide" evidence="1">
    <location>
        <begin position="1"/>
        <end position="17"/>
    </location>
</feature>
<dbReference type="PROSITE" id="PS50011">
    <property type="entry name" value="PROTEIN_KINASE_DOM"/>
    <property type="match status" value="1"/>
</dbReference>
<sequence>MIYVWFLILICINSSYAQQYYDPSDCSSEKHNPGSRYTCNSFQNSCNTFLVYRANQYFQNVSAISGLFNLNPDVVLQWNSVTSSEILNPGREVLVPIICSRSDQFFQANFRYKVRINTTFSEIACGVFEGLLKSLTLLEANPSLENELKVDSELNVPFRCACPDNFTSSKGVKYLVTYPIIEGDEPATLSKKFGISAEDLWAVNHLEPYKRTIYPNTTVLVPLTEDPVIDFIIPDSPPPKSCFSSHESHEEKPKEHKIKEFVYRSTEDLKKTTNDFGEESKIGGDEIYKGLINNVEVMIQQTRFENTRQFPSNGGLRQCLSNPSNPLWWHRRTQIAFDIATGLHYLHLCTFLPLEHISLSSRNIFVTANWRAKLANFGIGPMKENDNKDSLRGWVAPEYIQDGPACAKVDIFAFGVILLELISAREDLDGNSFKECIKFLGGESEGGCFEQLRGFMDPSLKEDYPLAEALCLVVLAKACVEDDPLHRPSMDDIMKVLAKMA</sequence>
<keyword evidence="1" id="KW-0732">Signal</keyword>
<feature type="domain" description="LysM" evidence="3">
    <location>
        <begin position="176"/>
        <end position="221"/>
    </location>
</feature>
<reference evidence="4" key="1">
    <citation type="submission" date="2018-02" db="EMBL/GenBank/DDBJ databases">
        <authorList>
            <person name="Cohen D.B."/>
            <person name="Kent A.D."/>
        </authorList>
    </citation>
    <scope>NUCLEOTIDE SEQUENCE</scope>
</reference>
<dbReference type="Pfam" id="PF23472">
    <property type="entry name" value="LysM2_CERK1_LYK3_4_5"/>
    <property type="match status" value="1"/>
</dbReference>
<dbReference type="InterPro" id="IPR011009">
    <property type="entry name" value="Kinase-like_dom_sf"/>
</dbReference>
<dbReference type="InterPro" id="IPR001245">
    <property type="entry name" value="Ser-Thr/Tyr_kinase_cat_dom"/>
</dbReference>
<dbReference type="PANTHER" id="PTHR45927:SF10">
    <property type="entry name" value="LYSM-DOMAIN RECEPTOR-LIKE KINASE"/>
    <property type="match status" value="1"/>
</dbReference>
<dbReference type="PROSITE" id="PS51782">
    <property type="entry name" value="LYSM"/>
    <property type="match status" value="1"/>
</dbReference>
<dbReference type="SMART" id="SM00219">
    <property type="entry name" value="TyrKc"/>
    <property type="match status" value="1"/>
</dbReference>
<dbReference type="PANTHER" id="PTHR45927">
    <property type="entry name" value="LYSM-DOMAIN RECEPTOR-LIKE KINASE-RELATED"/>
    <property type="match status" value="1"/>
</dbReference>
<evidence type="ECO:0000313" key="4">
    <source>
        <dbReference type="EMBL" id="SPD06759.1"/>
    </source>
</evidence>
<gene>
    <name evidence="4" type="ORF">FSB_LOCUS34641</name>
</gene>
<feature type="chain" id="PRO_5014841506" description="Protein kinase domain-containing protein" evidence="1">
    <location>
        <begin position="18"/>
        <end position="501"/>
    </location>
</feature>
<dbReference type="InterPro" id="IPR056563">
    <property type="entry name" value="LysM3_LYK4_5"/>
</dbReference>
<dbReference type="InterPro" id="IPR018392">
    <property type="entry name" value="LysM"/>
</dbReference>
<dbReference type="EMBL" id="OIVN01002828">
    <property type="protein sequence ID" value="SPD06759.1"/>
    <property type="molecule type" value="Genomic_DNA"/>
</dbReference>
<dbReference type="GO" id="GO:0004713">
    <property type="term" value="F:protein tyrosine kinase activity"/>
    <property type="evidence" value="ECO:0007669"/>
    <property type="project" value="InterPro"/>
</dbReference>
<evidence type="ECO:0000259" key="2">
    <source>
        <dbReference type="PROSITE" id="PS50011"/>
    </source>
</evidence>
<evidence type="ECO:0000256" key="1">
    <source>
        <dbReference type="SAM" id="SignalP"/>
    </source>
</evidence>
<dbReference type="GO" id="GO:0005524">
    <property type="term" value="F:ATP binding"/>
    <property type="evidence" value="ECO:0007669"/>
    <property type="project" value="InterPro"/>
</dbReference>
<dbReference type="GO" id="GO:0005886">
    <property type="term" value="C:plasma membrane"/>
    <property type="evidence" value="ECO:0007669"/>
    <property type="project" value="UniProtKB-ARBA"/>
</dbReference>
<protein>
    <recommendedName>
        <fullName evidence="5">Protein kinase domain-containing protein</fullName>
    </recommendedName>
</protein>
<accession>A0A2N9H560</accession>
<dbReference type="AlphaFoldDB" id="A0A2N9H560"/>
<evidence type="ECO:0008006" key="5">
    <source>
        <dbReference type="Google" id="ProtNLM"/>
    </source>
</evidence>
<dbReference type="Pfam" id="PF07714">
    <property type="entry name" value="PK_Tyr_Ser-Thr"/>
    <property type="match status" value="1"/>
</dbReference>
<dbReference type="Pfam" id="PF23446">
    <property type="entry name" value="LysM1_NFP_LYK"/>
    <property type="match status" value="1"/>
</dbReference>